<keyword evidence="6" id="KW-1133">Transmembrane helix</keyword>
<feature type="domain" description="Phospholipid/glycerol acyltransferase" evidence="7">
    <location>
        <begin position="101"/>
        <end position="218"/>
    </location>
</feature>
<dbReference type="OrthoDB" id="202234at2759"/>
<keyword evidence="4" id="KW-0443">Lipid metabolism</keyword>
<dbReference type="CDD" id="cd07989">
    <property type="entry name" value="LPLAT_AGPAT-like"/>
    <property type="match status" value="1"/>
</dbReference>
<evidence type="ECO:0000256" key="3">
    <source>
        <dbReference type="ARBA" id="ARBA00023315"/>
    </source>
</evidence>
<keyword evidence="4" id="KW-1208">Phospholipid metabolism</keyword>
<keyword evidence="3 4" id="KW-0012">Acyltransferase</keyword>
<feature type="compositionally biased region" description="Polar residues" evidence="5">
    <location>
        <begin position="304"/>
        <end position="323"/>
    </location>
</feature>
<keyword evidence="9" id="KW-1185">Reference proteome</keyword>
<gene>
    <name evidence="8" type="ORF">CTheo_3303</name>
</gene>
<comment type="catalytic activity">
    <reaction evidence="4">
        <text>a 1-acyl-sn-glycero-3-phosphate + an acyl-CoA = a 1,2-diacyl-sn-glycero-3-phosphate + CoA</text>
        <dbReference type="Rhea" id="RHEA:19709"/>
        <dbReference type="ChEBI" id="CHEBI:57287"/>
        <dbReference type="ChEBI" id="CHEBI:57970"/>
        <dbReference type="ChEBI" id="CHEBI:58342"/>
        <dbReference type="ChEBI" id="CHEBI:58608"/>
        <dbReference type="EC" id="2.3.1.51"/>
    </reaction>
</comment>
<dbReference type="Pfam" id="PF01553">
    <property type="entry name" value="Acyltransferase"/>
    <property type="match status" value="1"/>
</dbReference>
<evidence type="ECO:0000256" key="2">
    <source>
        <dbReference type="ARBA" id="ARBA00022679"/>
    </source>
</evidence>
<dbReference type="SUPFAM" id="SSF69593">
    <property type="entry name" value="Glycerol-3-phosphate (1)-acyltransferase"/>
    <property type="match status" value="1"/>
</dbReference>
<comment type="caution">
    <text evidence="8">The sequence shown here is derived from an EMBL/GenBank/DDBJ whole genome shotgun (WGS) entry which is preliminary data.</text>
</comment>
<dbReference type="SMART" id="SM00563">
    <property type="entry name" value="PlsC"/>
    <property type="match status" value="1"/>
</dbReference>
<reference evidence="8 9" key="1">
    <citation type="journal article" date="2019" name="Fungal Biol. Biotechnol.">
        <title>Draft genome sequence of fastidious pathogen Ceratobasidium theobromae, which causes vascular-streak dieback in Theobroma cacao.</title>
        <authorList>
            <person name="Ali S.S."/>
            <person name="Asman A."/>
            <person name="Shao J."/>
            <person name="Firmansyah A.P."/>
            <person name="Susilo A.W."/>
            <person name="Rosmana A."/>
            <person name="McMahon P."/>
            <person name="Junaid M."/>
            <person name="Guest D."/>
            <person name="Kheng T.Y."/>
            <person name="Meinhardt L.W."/>
            <person name="Bailey B.A."/>
        </authorList>
    </citation>
    <scope>NUCLEOTIDE SEQUENCE [LARGE SCALE GENOMIC DNA]</scope>
    <source>
        <strain evidence="8 9">CT2</strain>
    </source>
</reference>
<dbReference type="EC" id="2.3.1.51" evidence="4"/>
<feature type="transmembrane region" description="Helical" evidence="6">
    <location>
        <begin position="41"/>
        <end position="62"/>
    </location>
</feature>
<dbReference type="InterPro" id="IPR004552">
    <property type="entry name" value="AGP_acyltrans"/>
</dbReference>
<evidence type="ECO:0000313" key="8">
    <source>
        <dbReference type="EMBL" id="KAB5593221.1"/>
    </source>
</evidence>
<sequence>MSFLMSYLIKPLAYLSLPALILRYLSVRLPIVRYYVRLSTYLSTLGLLSVWGVLVSAGMTLIGKRFDINWVVARSFYHVAGPIMGIDFKVEGEEHMEIPSAIYVGNHQSMIDILYLGRIFPKRCSIMAKKELKWAPLLGQYMALSGAVFVDRKNNKDALKALAAAGDEMKSKGVSLWVFPEGTRSSSEAHNLLPFKKGAFHLAVQAGVPIVPVVCENYWKLYHKGTLDEGILRIRGSSLSPSFRHSYPFVLRIAVTACLLPPIPTNGLTAADVTELAERTRETMLATLQDISTPLRSDVRESTPKPSTVSITPPLSAPESESTVDVRDILPEGRSTQREEVPAAMYRSVAGSESEATDEDMVVVDRP</sequence>
<comment type="similarity">
    <text evidence="1 4">Belongs to the 1-acyl-sn-glycerol-3-phosphate acyltransferase family.</text>
</comment>
<dbReference type="GO" id="GO:0016020">
    <property type="term" value="C:membrane"/>
    <property type="evidence" value="ECO:0007669"/>
    <property type="project" value="InterPro"/>
</dbReference>
<feature type="compositionally biased region" description="Acidic residues" evidence="5">
    <location>
        <begin position="355"/>
        <end position="367"/>
    </location>
</feature>
<dbReference type="AlphaFoldDB" id="A0A5N5QNW9"/>
<dbReference type="GO" id="GO:0005783">
    <property type="term" value="C:endoplasmic reticulum"/>
    <property type="evidence" value="ECO:0007669"/>
    <property type="project" value="TreeGrafter"/>
</dbReference>
<evidence type="ECO:0000313" key="9">
    <source>
        <dbReference type="Proteomes" id="UP000383932"/>
    </source>
</evidence>
<feature type="transmembrane region" description="Helical" evidence="6">
    <location>
        <begin position="12"/>
        <end position="35"/>
    </location>
</feature>
<keyword evidence="2 4" id="KW-0808">Transferase</keyword>
<evidence type="ECO:0000256" key="1">
    <source>
        <dbReference type="ARBA" id="ARBA00008655"/>
    </source>
</evidence>
<evidence type="ECO:0000256" key="5">
    <source>
        <dbReference type="SAM" id="MobiDB-lite"/>
    </source>
</evidence>
<feature type="compositionally biased region" description="Basic and acidic residues" evidence="5">
    <location>
        <begin position="324"/>
        <end position="341"/>
    </location>
</feature>
<evidence type="ECO:0000256" key="4">
    <source>
        <dbReference type="RuleBase" id="RU361267"/>
    </source>
</evidence>
<dbReference type="NCBIfam" id="TIGR00530">
    <property type="entry name" value="AGP_acyltrn"/>
    <property type="match status" value="1"/>
</dbReference>
<keyword evidence="6" id="KW-0472">Membrane</keyword>
<dbReference type="GO" id="GO:0003841">
    <property type="term" value="F:1-acylglycerol-3-phosphate O-acyltransferase activity"/>
    <property type="evidence" value="ECO:0007669"/>
    <property type="project" value="UniProtKB-UniRule"/>
</dbReference>
<dbReference type="Proteomes" id="UP000383932">
    <property type="component" value="Unassembled WGS sequence"/>
</dbReference>
<dbReference type="EMBL" id="SSOP01000042">
    <property type="protein sequence ID" value="KAB5593221.1"/>
    <property type="molecule type" value="Genomic_DNA"/>
</dbReference>
<keyword evidence="6" id="KW-0812">Transmembrane</keyword>
<evidence type="ECO:0000256" key="6">
    <source>
        <dbReference type="SAM" id="Phobius"/>
    </source>
</evidence>
<comment type="domain">
    <text evidence="4">The HXXXXD motif is essential for acyltransferase activity and may constitute the binding site for the phosphate moiety of the glycerol-3-phosphate.</text>
</comment>
<name>A0A5N5QNW9_9AGAM</name>
<organism evidence="8 9">
    <name type="scientific">Ceratobasidium theobromae</name>
    <dbReference type="NCBI Taxonomy" id="1582974"/>
    <lineage>
        <taxon>Eukaryota</taxon>
        <taxon>Fungi</taxon>
        <taxon>Dikarya</taxon>
        <taxon>Basidiomycota</taxon>
        <taxon>Agaricomycotina</taxon>
        <taxon>Agaricomycetes</taxon>
        <taxon>Cantharellales</taxon>
        <taxon>Ceratobasidiaceae</taxon>
        <taxon>Ceratobasidium</taxon>
    </lineage>
</organism>
<dbReference type="PANTHER" id="PTHR10434">
    <property type="entry name" value="1-ACYL-SN-GLYCEROL-3-PHOSPHATE ACYLTRANSFERASE"/>
    <property type="match status" value="1"/>
</dbReference>
<dbReference type="PANTHER" id="PTHR10434:SF11">
    <property type="entry name" value="1-ACYL-SN-GLYCEROL-3-PHOSPHATE ACYLTRANSFERASE"/>
    <property type="match status" value="1"/>
</dbReference>
<keyword evidence="4" id="KW-0444">Lipid biosynthesis</keyword>
<feature type="region of interest" description="Disordered" evidence="5">
    <location>
        <begin position="295"/>
        <end position="367"/>
    </location>
</feature>
<dbReference type="GO" id="GO:0006654">
    <property type="term" value="P:phosphatidic acid biosynthetic process"/>
    <property type="evidence" value="ECO:0007669"/>
    <property type="project" value="TreeGrafter"/>
</dbReference>
<keyword evidence="4" id="KW-0594">Phospholipid biosynthesis</keyword>
<dbReference type="InterPro" id="IPR002123">
    <property type="entry name" value="Plipid/glycerol_acylTrfase"/>
</dbReference>
<evidence type="ECO:0000259" key="7">
    <source>
        <dbReference type="SMART" id="SM00563"/>
    </source>
</evidence>
<protein>
    <recommendedName>
        <fullName evidence="4">1-acyl-sn-glycerol-3-phosphate acyltransferase</fullName>
        <ecNumber evidence="4">2.3.1.51</ecNumber>
    </recommendedName>
</protein>
<proteinExistence type="inferred from homology"/>
<accession>A0A5N5QNW9</accession>